<accession>A0A3Q7ET11</accession>
<organism evidence="2">
    <name type="scientific">Solanum lycopersicum</name>
    <name type="common">Tomato</name>
    <name type="synonym">Lycopersicon esculentum</name>
    <dbReference type="NCBI Taxonomy" id="4081"/>
    <lineage>
        <taxon>Eukaryota</taxon>
        <taxon>Viridiplantae</taxon>
        <taxon>Streptophyta</taxon>
        <taxon>Embryophyta</taxon>
        <taxon>Tracheophyta</taxon>
        <taxon>Spermatophyta</taxon>
        <taxon>Magnoliopsida</taxon>
        <taxon>eudicotyledons</taxon>
        <taxon>Gunneridae</taxon>
        <taxon>Pentapetalae</taxon>
        <taxon>asterids</taxon>
        <taxon>lamiids</taxon>
        <taxon>Solanales</taxon>
        <taxon>Solanaceae</taxon>
        <taxon>Solanoideae</taxon>
        <taxon>Solaneae</taxon>
        <taxon>Solanum</taxon>
        <taxon>Solanum subgen. Lycopersicon</taxon>
    </lineage>
</organism>
<evidence type="ECO:0000313" key="3">
    <source>
        <dbReference type="Proteomes" id="UP000004994"/>
    </source>
</evidence>
<sequence length="90" mass="10215">MRRSLHCDLWPQGDPHKKKASHRSGVPQPAQRYRFKKIVTTAYILCAFLSQNPELGREWHAIPPLTSERTPLPQPGIGLFLFDVTGPVAR</sequence>
<name>A0A3Q7ET11_SOLLC</name>
<proteinExistence type="predicted"/>
<keyword evidence="3" id="KW-1185">Reference proteome</keyword>
<feature type="region of interest" description="Disordered" evidence="1">
    <location>
        <begin position="1"/>
        <end position="28"/>
    </location>
</feature>
<dbReference type="AlphaFoldDB" id="A0A3Q7ET11"/>
<dbReference type="Proteomes" id="UP000004994">
    <property type="component" value="Chromosome 1"/>
</dbReference>
<evidence type="ECO:0000256" key="1">
    <source>
        <dbReference type="SAM" id="MobiDB-lite"/>
    </source>
</evidence>
<reference evidence="2" key="2">
    <citation type="submission" date="2019-01" db="UniProtKB">
        <authorList>
            <consortium name="EnsemblPlants"/>
        </authorList>
    </citation>
    <scope>IDENTIFICATION</scope>
    <source>
        <strain evidence="2">cv. Heinz 1706</strain>
    </source>
</reference>
<protein>
    <submittedName>
        <fullName evidence="2">Uncharacterized protein</fullName>
    </submittedName>
</protein>
<dbReference type="InParanoid" id="A0A3Q7ET11"/>
<dbReference type="EnsemblPlants" id="Solyc01g106395.1.1">
    <property type="protein sequence ID" value="Solyc01g106395.1.1"/>
    <property type="gene ID" value="Solyc01g106395.1"/>
</dbReference>
<reference evidence="2" key="1">
    <citation type="journal article" date="2012" name="Nature">
        <title>The tomato genome sequence provides insights into fleshy fruit evolution.</title>
        <authorList>
            <consortium name="Tomato Genome Consortium"/>
        </authorList>
    </citation>
    <scope>NUCLEOTIDE SEQUENCE [LARGE SCALE GENOMIC DNA]</scope>
    <source>
        <strain evidence="2">cv. Heinz 1706</strain>
    </source>
</reference>
<dbReference type="Gramene" id="Solyc01g106395.1.1">
    <property type="protein sequence ID" value="Solyc01g106395.1.1"/>
    <property type="gene ID" value="Solyc01g106395.1"/>
</dbReference>
<evidence type="ECO:0000313" key="2">
    <source>
        <dbReference type="EnsemblPlants" id="Solyc01g106395.1.1"/>
    </source>
</evidence>